<gene>
    <name evidence="2" type="ORF">V6242_12430</name>
</gene>
<dbReference type="Pfam" id="PF01926">
    <property type="entry name" value="MMR_HSR1"/>
    <property type="match status" value="1"/>
</dbReference>
<evidence type="ECO:0000259" key="1">
    <source>
        <dbReference type="Pfam" id="PF01926"/>
    </source>
</evidence>
<sequence length="471" mass="52097">MSISLLVVGHANTGKTSLIRTLLRQQSFGEISNQAGTTRHVESAVLTLAGQTLLTLTDTPGFEDSIGLWEARQKAPFAAYQGADWITPFCQSHLANDEFEQEAKILKQLDRCDIILYVVDIRQAPLGKYLDELTLLASASKPIVPILNFSAAPSAHLEAWRKVLAARHLHAVVRYDSVAFYFEDEKRLYQSLQSLMPDHYNDIDALLKSREEAAQSRRSAAIELLANLQIKAASSRKRCAQHPPLASDMSEFENQIRRLESQFIRALLQLYAFREEDVLPDNFSIQSGAWQQDIFALDTLKEWGLNTGASAMTGAAIGAGIDVMTGGLSLGAATTIGAILGASWQTSRHYKDTLKSKLTGRHYLCVEPATLGVLCLRGLALIGHLDQRGHASQQAYYLDTTALNNTASDKKEAQEKHVKRLIETLTPIWKNAQQHPEWASQELAADHASKQALIQVLTDTLPQTNQSKRTT</sequence>
<dbReference type="Pfam" id="PF11981">
    <property type="entry name" value="DUF3482"/>
    <property type="match status" value="1"/>
</dbReference>
<organism evidence="2 3">
    <name type="scientific">Marinomonas arenicola</name>
    <dbReference type="NCBI Taxonomy" id="569601"/>
    <lineage>
        <taxon>Bacteria</taxon>
        <taxon>Pseudomonadati</taxon>
        <taxon>Pseudomonadota</taxon>
        <taxon>Gammaproteobacteria</taxon>
        <taxon>Oceanospirillales</taxon>
        <taxon>Oceanospirillaceae</taxon>
        <taxon>Marinomonas</taxon>
    </lineage>
</organism>
<keyword evidence="3" id="KW-1185">Reference proteome</keyword>
<proteinExistence type="predicted"/>
<name>A0ABU9G632_9GAMM</name>
<dbReference type="RefSeq" id="WP_341567568.1">
    <property type="nucleotide sequence ID" value="NZ_JBAKAR010000010.1"/>
</dbReference>
<evidence type="ECO:0000313" key="2">
    <source>
        <dbReference type="EMBL" id="MEL0613954.1"/>
    </source>
</evidence>
<dbReference type="InterPro" id="IPR006073">
    <property type="entry name" value="GTP-bd"/>
</dbReference>
<feature type="domain" description="G" evidence="1">
    <location>
        <begin position="6"/>
        <end position="148"/>
    </location>
</feature>
<dbReference type="PANTHER" id="PTHR42714">
    <property type="entry name" value="TRNA MODIFICATION GTPASE GTPBP3"/>
    <property type="match status" value="1"/>
</dbReference>
<dbReference type="EMBL" id="JBAKAR010000010">
    <property type="protein sequence ID" value="MEL0613954.1"/>
    <property type="molecule type" value="Genomic_DNA"/>
</dbReference>
<dbReference type="PANTHER" id="PTHR42714:SF7">
    <property type="entry name" value="G DOMAIN-CONTAINING PROTEIN"/>
    <property type="match status" value="1"/>
</dbReference>
<evidence type="ECO:0000313" key="3">
    <source>
        <dbReference type="Proteomes" id="UP001379949"/>
    </source>
</evidence>
<protein>
    <submittedName>
        <fullName evidence="2">DUF3482 domain-containing protein</fullName>
    </submittedName>
</protein>
<accession>A0ABU9G632</accession>
<dbReference type="InterPro" id="IPR021871">
    <property type="entry name" value="DUF3482"/>
</dbReference>
<comment type="caution">
    <text evidence="2">The sequence shown here is derived from an EMBL/GenBank/DDBJ whole genome shotgun (WGS) entry which is preliminary data.</text>
</comment>
<dbReference type="Gene3D" id="3.40.50.300">
    <property type="entry name" value="P-loop containing nucleotide triphosphate hydrolases"/>
    <property type="match status" value="1"/>
</dbReference>
<reference evidence="2 3" key="1">
    <citation type="submission" date="2024-02" db="EMBL/GenBank/DDBJ databases">
        <title>Bacteria isolated from the canopy kelp, Nereocystis luetkeana.</title>
        <authorList>
            <person name="Pfister C.A."/>
            <person name="Younker I.T."/>
            <person name="Light S.H."/>
        </authorList>
    </citation>
    <scope>NUCLEOTIDE SEQUENCE [LARGE SCALE GENOMIC DNA]</scope>
    <source>
        <strain evidence="2 3">TI.4.07</strain>
    </source>
</reference>
<dbReference type="SUPFAM" id="SSF52540">
    <property type="entry name" value="P-loop containing nucleoside triphosphate hydrolases"/>
    <property type="match status" value="1"/>
</dbReference>
<dbReference type="InterPro" id="IPR027417">
    <property type="entry name" value="P-loop_NTPase"/>
</dbReference>
<dbReference type="Proteomes" id="UP001379949">
    <property type="component" value="Unassembled WGS sequence"/>
</dbReference>